<dbReference type="AlphaFoldDB" id="A0A0H3U7J2"/>
<evidence type="ECO:0000313" key="1">
    <source>
        <dbReference type="EMBL" id="AIF26514.1"/>
    </source>
</evidence>
<dbReference type="InterPro" id="IPR029058">
    <property type="entry name" value="AB_hydrolase_fold"/>
</dbReference>
<dbReference type="Pfam" id="PF03283">
    <property type="entry name" value="PAE"/>
    <property type="match status" value="1"/>
</dbReference>
<dbReference type="PANTHER" id="PTHR21562:SF83">
    <property type="entry name" value="PECTIN ACETYLESTERASE 4"/>
    <property type="match status" value="1"/>
</dbReference>
<dbReference type="InterPro" id="IPR004963">
    <property type="entry name" value="PAE/NOTUM"/>
</dbReference>
<dbReference type="PANTHER" id="PTHR21562">
    <property type="entry name" value="NOTUM-RELATED"/>
    <property type="match status" value="1"/>
</dbReference>
<name>A0A0H3U7J2_9BACT</name>
<dbReference type="Gene3D" id="3.40.50.1820">
    <property type="entry name" value="alpha/beta hydrolase"/>
    <property type="match status" value="1"/>
</dbReference>
<dbReference type="SUPFAM" id="SSF53474">
    <property type="entry name" value="alpha/beta-Hydrolases"/>
    <property type="match status" value="1"/>
</dbReference>
<sequence>MSERWITIQPEGSISSDGSEWSGKIHKGSENKLAVIFYGGGVAYNDASAQATEGFFIRNMKGLEAFGKDGIFSDSKDNPFADWNIITIPYTTGDFHVGTGDYTFTEEDGTVVTRYHHGYTNYRLMMDAALKELNINPDALLVTGFSAGGFGTSFLTGDIIENYFPDVKNVTALVDSSLLFYTGWKTVAKEIWKAPDKIVERIASGNVTIDNLRALRADHPEVKILFDCSNADEVLSAFTKIMVTDTDMMLTAKGRNRFKLLLSEMIADLLELPNSGVFIWNLPGSMSNMASTYSKHTIEAGDEFFTESFAGHTIAGWAMDAVEGKVYSCGLDLLF</sequence>
<dbReference type="EMBL" id="KF540235">
    <property type="protein sequence ID" value="AIF26514.1"/>
    <property type="molecule type" value="Genomic_DNA"/>
</dbReference>
<protein>
    <recommendedName>
        <fullName evidence="2">Pectinacetylesterase</fullName>
    </recommendedName>
</protein>
<proteinExistence type="predicted"/>
<reference evidence="1" key="1">
    <citation type="submission" date="2013-08" db="EMBL/GenBank/DDBJ databases">
        <title>Comparison of modified E. coli strains.</title>
        <authorList>
            <person name="Juergensen J."/>
            <person name="Bonge A."/>
            <person name="Streit W.R."/>
        </authorList>
    </citation>
    <scope>NUCLEOTIDE SEQUENCE</scope>
</reference>
<organism evidence="1">
    <name type="scientific">uncultured bacterium fosmid pJB39A3</name>
    <dbReference type="NCBI Taxonomy" id="1478063"/>
    <lineage>
        <taxon>Bacteria</taxon>
        <taxon>environmental samples</taxon>
    </lineage>
</organism>
<dbReference type="GO" id="GO:0016787">
    <property type="term" value="F:hydrolase activity"/>
    <property type="evidence" value="ECO:0007669"/>
    <property type="project" value="InterPro"/>
</dbReference>
<evidence type="ECO:0008006" key="2">
    <source>
        <dbReference type="Google" id="ProtNLM"/>
    </source>
</evidence>
<accession>A0A0H3U7J2</accession>